<dbReference type="RefSeq" id="WP_349638870.1">
    <property type="nucleotide sequence ID" value="NZ_CP090958.1"/>
</dbReference>
<accession>A0ABY8QT01</accession>
<dbReference type="Pfam" id="PF09339">
    <property type="entry name" value="HTH_IclR"/>
    <property type="match status" value="1"/>
</dbReference>
<dbReference type="PANTHER" id="PTHR30136:SF24">
    <property type="entry name" value="HTH-TYPE TRANSCRIPTIONAL REPRESSOR ALLR"/>
    <property type="match status" value="1"/>
</dbReference>
<evidence type="ECO:0000256" key="2">
    <source>
        <dbReference type="ARBA" id="ARBA00023125"/>
    </source>
</evidence>
<dbReference type="InterPro" id="IPR050707">
    <property type="entry name" value="HTH_MetabolicPath_Reg"/>
</dbReference>
<feature type="domain" description="HTH iclR-type" evidence="4">
    <location>
        <begin position="17"/>
        <end position="107"/>
    </location>
</feature>
<dbReference type="SUPFAM" id="SSF46785">
    <property type="entry name" value="Winged helix' DNA-binding domain"/>
    <property type="match status" value="1"/>
</dbReference>
<evidence type="ECO:0000256" key="3">
    <source>
        <dbReference type="ARBA" id="ARBA00023163"/>
    </source>
</evidence>
<dbReference type="Gene3D" id="3.30.450.40">
    <property type="match status" value="1"/>
</dbReference>
<sequence length="273" mass="30145">MTSQGFGTDRATPPGLLQTADRALLVLLGFDRNRHEWGVTEVAAEFGWDKSIAQRVLATLAHRGFLVGDSSTRRYRIGPAAMQLGRIWDRSGSLRVMVEPLLAELSALSRASALLAVPDNFHMRCVAAVDGPTGPLRYYPLVGELYPAHAGATSKAYFAFISDEERVRLFRGRPMARFTDRTVVEADELEEQFQQTRQQDYCFTVGEYDAGVATLAVPLRLHGEIFGSVSLGGAEEVLGEPTSNLSALRDTAEQIERRLTGPLLQKIPAKRRR</sequence>
<keyword evidence="2" id="KW-0238">DNA-binding</keyword>
<gene>
    <name evidence="5" type="ORF">LWF01_18635</name>
</gene>
<dbReference type="EMBL" id="CP090958">
    <property type="protein sequence ID" value="WGW12072.1"/>
    <property type="molecule type" value="Genomic_DNA"/>
</dbReference>
<dbReference type="Proteomes" id="UP001209083">
    <property type="component" value="Chromosome"/>
</dbReference>
<dbReference type="InterPro" id="IPR029016">
    <property type="entry name" value="GAF-like_dom_sf"/>
</dbReference>
<dbReference type="InterPro" id="IPR014757">
    <property type="entry name" value="Tscrpt_reg_IclR_C"/>
</dbReference>
<dbReference type="InterPro" id="IPR036390">
    <property type="entry name" value="WH_DNA-bd_sf"/>
</dbReference>
<dbReference type="SUPFAM" id="SSF55781">
    <property type="entry name" value="GAF domain-like"/>
    <property type="match status" value="1"/>
</dbReference>
<dbReference type="InterPro" id="IPR005471">
    <property type="entry name" value="Tscrpt_reg_IclR_N"/>
</dbReference>
<proteinExistence type="predicted"/>
<protein>
    <submittedName>
        <fullName evidence="5">IclR family transcriptional regulator</fullName>
    </submittedName>
</protein>
<keyword evidence="6" id="KW-1185">Reference proteome</keyword>
<evidence type="ECO:0000313" key="5">
    <source>
        <dbReference type="EMBL" id="WGW12072.1"/>
    </source>
</evidence>
<evidence type="ECO:0000259" key="4">
    <source>
        <dbReference type="SMART" id="SM00346"/>
    </source>
</evidence>
<dbReference type="SMART" id="SM00346">
    <property type="entry name" value="HTH_ICLR"/>
    <property type="match status" value="1"/>
</dbReference>
<evidence type="ECO:0000256" key="1">
    <source>
        <dbReference type="ARBA" id="ARBA00023015"/>
    </source>
</evidence>
<dbReference type="Pfam" id="PF01614">
    <property type="entry name" value="IclR_C"/>
    <property type="match status" value="1"/>
</dbReference>
<keyword evidence="3" id="KW-0804">Transcription</keyword>
<dbReference type="PANTHER" id="PTHR30136">
    <property type="entry name" value="HELIX-TURN-HELIX TRANSCRIPTIONAL REGULATOR, ICLR FAMILY"/>
    <property type="match status" value="1"/>
</dbReference>
<name>A0ABY8QT01_9MICO</name>
<reference evidence="5 6" key="1">
    <citation type="submission" date="2023-05" db="EMBL/GenBank/DDBJ databases">
        <title>Lithophilousrod everest ZFBP1038 complete genpme.</title>
        <authorList>
            <person name="Tian M."/>
        </authorList>
    </citation>
    <scope>NUCLEOTIDE SEQUENCE [LARGE SCALE GENOMIC DNA]</scope>
    <source>
        <strain evidence="5 6">ZFBP1038</strain>
    </source>
</reference>
<dbReference type="InterPro" id="IPR036388">
    <property type="entry name" value="WH-like_DNA-bd_sf"/>
</dbReference>
<organism evidence="5 6">
    <name type="scientific">Saxibacter everestensis</name>
    <dbReference type="NCBI Taxonomy" id="2909229"/>
    <lineage>
        <taxon>Bacteria</taxon>
        <taxon>Bacillati</taxon>
        <taxon>Actinomycetota</taxon>
        <taxon>Actinomycetes</taxon>
        <taxon>Micrococcales</taxon>
        <taxon>Brevibacteriaceae</taxon>
        <taxon>Saxibacter</taxon>
    </lineage>
</organism>
<evidence type="ECO:0000313" key="6">
    <source>
        <dbReference type="Proteomes" id="UP001209083"/>
    </source>
</evidence>
<keyword evidence="1" id="KW-0805">Transcription regulation</keyword>
<dbReference type="Gene3D" id="1.10.10.10">
    <property type="entry name" value="Winged helix-like DNA-binding domain superfamily/Winged helix DNA-binding domain"/>
    <property type="match status" value="1"/>
</dbReference>